<proteinExistence type="predicted"/>
<name>A0A1W0X7Y5_HYPEX</name>
<sequence>MALTLDGAPLPVVVRKTVAVTGAGVAGLFALRHFTDDPNYQVVAYEQQVESAGSEIIPLDAKRIPTPQSRQTITAECIVACSEALA</sequence>
<dbReference type="InterPro" id="IPR036188">
    <property type="entry name" value="FAD/NAD-bd_sf"/>
</dbReference>
<dbReference type="Gene3D" id="3.50.50.60">
    <property type="entry name" value="FAD/NAD(P)-binding domain"/>
    <property type="match status" value="1"/>
</dbReference>
<comment type="caution">
    <text evidence="1">The sequence shown here is derived from an EMBL/GenBank/DDBJ whole genome shotgun (WGS) entry which is preliminary data.</text>
</comment>
<dbReference type="EMBL" id="MTYJ01000010">
    <property type="protein sequence ID" value="OQV23645.1"/>
    <property type="molecule type" value="Genomic_DNA"/>
</dbReference>
<dbReference type="Proteomes" id="UP000192578">
    <property type="component" value="Unassembled WGS sequence"/>
</dbReference>
<protein>
    <submittedName>
        <fullName evidence="1">Uncharacterized protein</fullName>
    </submittedName>
</protein>
<evidence type="ECO:0000313" key="1">
    <source>
        <dbReference type="EMBL" id="OQV23645.1"/>
    </source>
</evidence>
<gene>
    <name evidence="1" type="ORF">BV898_02388</name>
</gene>
<dbReference type="AlphaFoldDB" id="A0A1W0X7Y5"/>
<reference evidence="2" key="1">
    <citation type="submission" date="2017-01" db="EMBL/GenBank/DDBJ databases">
        <title>Comparative genomics of anhydrobiosis in the tardigrade Hypsibius dujardini.</title>
        <authorList>
            <person name="Yoshida Y."/>
            <person name="Koutsovoulos G."/>
            <person name="Laetsch D."/>
            <person name="Stevens L."/>
            <person name="Kumar S."/>
            <person name="Horikawa D."/>
            <person name="Ishino K."/>
            <person name="Komine S."/>
            <person name="Tomita M."/>
            <person name="Blaxter M."/>
            <person name="Arakawa K."/>
        </authorList>
    </citation>
    <scope>NUCLEOTIDE SEQUENCE [LARGE SCALE GENOMIC DNA]</scope>
    <source>
        <strain evidence="2">Z151</strain>
    </source>
</reference>
<accession>A0A1W0X7Y5</accession>
<organism evidence="1 2">
    <name type="scientific">Hypsibius exemplaris</name>
    <name type="common">Freshwater tardigrade</name>
    <dbReference type="NCBI Taxonomy" id="2072580"/>
    <lineage>
        <taxon>Eukaryota</taxon>
        <taxon>Metazoa</taxon>
        <taxon>Ecdysozoa</taxon>
        <taxon>Tardigrada</taxon>
        <taxon>Eutardigrada</taxon>
        <taxon>Parachela</taxon>
        <taxon>Hypsibioidea</taxon>
        <taxon>Hypsibiidae</taxon>
        <taxon>Hypsibius</taxon>
    </lineage>
</organism>
<dbReference type="OrthoDB" id="66881at2759"/>
<keyword evidence="2" id="KW-1185">Reference proteome</keyword>
<evidence type="ECO:0000313" key="2">
    <source>
        <dbReference type="Proteomes" id="UP000192578"/>
    </source>
</evidence>